<dbReference type="InterPro" id="IPR052162">
    <property type="entry name" value="Sensor_kinase/Photoreceptor"/>
</dbReference>
<gene>
    <name evidence="8" type="ORF">GAH_01740</name>
</gene>
<dbReference type="Pfam" id="PF00989">
    <property type="entry name" value="PAS"/>
    <property type="match status" value="1"/>
</dbReference>
<evidence type="ECO:0000256" key="6">
    <source>
        <dbReference type="SAM" id="Coils"/>
    </source>
</evidence>
<evidence type="ECO:0000256" key="5">
    <source>
        <dbReference type="ARBA" id="ARBA00022777"/>
    </source>
</evidence>
<dbReference type="InterPro" id="IPR000014">
    <property type="entry name" value="PAS"/>
</dbReference>
<evidence type="ECO:0000256" key="4">
    <source>
        <dbReference type="ARBA" id="ARBA00022679"/>
    </source>
</evidence>
<keyword evidence="5" id="KW-0418">Kinase</keyword>
<sequence length="693" mass="78983">MKVVIVSGKYRQMLEDVVASLGVRYNVYLRDLNEIPDSLENSLLVVEEELISTPEQVKLIDRLRSSGNRIFVLSSDPNNAPGHVKSVADGVLAASKSEVASAIAAALSAEEQSPDKESEKDGSFQRDVFASVMEAVNAGYLLLDTNGVILDVDRSARRIVGEDLSTGKSLLDVFDIEGDLKSAFQADREKSVFARHRISGRRFTLSIRRAGNVFLCVVREEMDVERLRRELFECRESFRALNDSGAFGIAIVRNNRILSHNGKLAELVGKASERLSGRSFLLLFHEDDRKRVEDLMASGGRLENVRMRSSSGTRYVALTAVKSGDSVLCTLFDVTQYVLERDEERKIKDAYRTVYELSPYPIVVHDRGKVVMYNRKAKEFFKMQGDMTGINLMDFMPPESKSKFLRKIESLAMGFDTCPVEEIRFNIDGDERETLINCRAISLGGRSLVISVIVDLTESVRVSRLLRIIHKINTSLVEIKSKKLVIQHALKELEREYHQAFAVMKARNGFEVVTPSEMMYVREVENECVKRAMETHREIIVKRNSHPEECVYRELHDEYETAVFPLQIGNELFGFLTIIAARIFLDAEIKLLRTLVGTLAYVYHKSELEEVRLRAIEQLKRNIHEFSIVLDRIKNPLAVIYGYCELTDEIHDVNLMAAKIREEVERINDLLKQLERDWEASEDLLDFIEGIRR</sequence>
<dbReference type="SMART" id="SM00091">
    <property type="entry name" value="PAS"/>
    <property type="match status" value="3"/>
</dbReference>
<evidence type="ECO:0000256" key="3">
    <source>
        <dbReference type="ARBA" id="ARBA00022553"/>
    </source>
</evidence>
<evidence type="ECO:0000259" key="7">
    <source>
        <dbReference type="PROSITE" id="PS50112"/>
    </source>
</evidence>
<dbReference type="NCBIfam" id="TIGR00229">
    <property type="entry name" value="sensory_box"/>
    <property type="match status" value="2"/>
</dbReference>
<organism evidence="8 9">
    <name type="scientific">Geoglobus ahangari</name>
    <dbReference type="NCBI Taxonomy" id="113653"/>
    <lineage>
        <taxon>Archaea</taxon>
        <taxon>Methanobacteriati</taxon>
        <taxon>Methanobacteriota</taxon>
        <taxon>Archaeoglobi</taxon>
        <taxon>Archaeoglobales</taxon>
        <taxon>Archaeoglobaceae</taxon>
        <taxon>Geoglobus</taxon>
    </lineage>
</organism>
<dbReference type="CDD" id="cd00082">
    <property type="entry name" value="HisKA"/>
    <property type="match status" value="1"/>
</dbReference>
<dbReference type="OrthoDB" id="30671at2157"/>
<dbReference type="SUPFAM" id="SSF55785">
    <property type="entry name" value="PYP-like sensor domain (PAS domain)"/>
    <property type="match status" value="3"/>
</dbReference>
<dbReference type="RefSeq" id="WP_048096141.1">
    <property type="nucleotide sequence ID" value="NZ_CP011267.1"/>
</dbReference>
<dbReference type="PANTHER" id="PTHR43304">
    <property type="entry name" value="PHYTOCHROME-LIKE PROTEIN CPH1"/>
    <property type="match status" value="1"/>
</dbReference>
<keyword evidence="3" id="KW-0597">Phosphoprotein</keyword>
<dbReference type="PROSITE" id="PS50112">
    <property type="entry name" value="PAS"/>
    <property type="match status" value="1"/>
</dbReference>
<protein>
    <recommendedName>
        <fullName evidence="2">histidine kinase</fullName>
        <ecNumber evidence="2">2.7.13.3</ecNumber>
    </recommendedName>
</protein>
<name>A0A0F7IE69_9EURY</name>
<dbReference type="STRING" id="113653.GAH_01740"/>
<dbReference type="GO" id="GO:0000155">
    <property type="term" value="F:phosphorelay sensor kinase activity"/>
    <property type="evidence" value="ECO:0007669"/>
    <property type="project" value="InterPro"/>
</dbReference>
<dbReference type="EC" id="2.7.13.3" evidence="2"/>
<dbReference type="InterPro" id="IPR003661">
    <property type="entry name" value="HisK_dim/P_dom"/>
</dbReference>
<keyword evidence="4" id="KW-0808">Transferase</keyword>
<dbReference type="EMBL" id="CP011267">
    <property type="protein sequence ID" value="AKG90979.1"/>
    <property type="molecule type" value="Genomic_DNA"/>
</dbReference>
<keyword evidence="6" id="KW-0175">Coiled coil</keyword>
<evidence type="ECO:0000313" key="9">
    <source>
        <dbReference type="Proteomes" id="UP000034723"/>
    </source>
</evidence>
<comment type="catalytic activity">
    <reaction evidence="1">
        <text>ATP + protein L-histidine = ADP + protein N-phospho-L-histidine.</text>
        <dbReference type="EC" id="2.7.13.3"/>
    </reaction>
</comment>
<reference evidence="8 9" key="1">
    <citation type="submission" date="2015-04" db="EMBL/GenBank/DDBJ databases">
        <title>The complete genome sequence of the hyperthermophilic, obligate iron-reducing archaeon Geoglobus ahangari strain 234T.</title>
        <authorList>
            <person name="Manzella M.P."/>
            <person name="Holmes D.E."/>
            <person name="Rocheleau J.M."/>
            <person name="Chung A."/>
            <person name="Reguera G."/>
            <person name="Kashefi K."/>
        </authorList>
    </citation>
    <scope>NUCLEOTIDE SEQUENCE [LARGE SCALE GENOMIC DNA]</scope>
    <source>
        <strain evidence="8 9">234</strain>
    </source>
</reference>
<accession>A0A0F7IE69</accession>
<evidence type="ECO:0000256" key="2">
    <source>
        <dbReference type="ARBA" id="ARBA00012438"/>
    </source>
</evidence>
<dbReference type="Gene3D" id="3.30.450.20">
    <property type="entry name" value="PAS domain"/>
    <property type="match status" value="2"/>
</dbReference>
<dbReference type="PANTHER" id="PTHR43304:SF1">
    <property type="entry name" value="PAC DOMAIN-CONTAINING PROTEIN"/>
    <property type="match status" value="1"/>
</dbReference>
<feature type="domain" description="PAS" evidence="7">
    <location>
        <begin position="125"/>
        <end position="161"/>
    </location>
</feature>
<dbReference type="CDD" id="cd00130">
    <property type="entry name" value="PAS"/>
    <property type="match status" value="1"/>
</dbReference>
<dbReference type="Pfam" id="PF13426">
    <property type="entry name" value="PAS_9"/>
    <property type="match status" value="1"/>
</dbReference>
<feature type="coiled-coil region" evidence="6">
    <location>
        <begin position="657"/>
        <end position="684"/>
    </location>
</feature>
<evidence type="ECO:0000256" key="1">
    <source>
        <dbReference type="ARBA" id="ARBA00000085"/>
    </source>
</evidence>
<keyword evidence="9" id="KW-1185">Reference proteome</keyword>
<dbReference type="Pfam" id="PF13188">
    <property type="entry name" value="PAS_8"/>
    <property type="match status" value="1"/>
</dbReference>
<dbReference type="KEGG" id="gah:GAH_01740"/>
<dbReference type="InParanoid" id="A0A0F7IE69"/>
<dbReference type="Proteomes" id="UP000034723">
    <property type="component" value="Chromosome"/>
</dbReference>
<dbReference type="HOGENOM" id="CLU_397218_0_0_2"/>
<evidence type="ECO:0000313" key="8">
    <source>
        <dbReference type="EMBL" id="AKG90979.1"/>
    </source>
</evidence>
<dbReference type="InterPro" id="IPR035965">
    <property type="entry name" value="PAS-like_dom_sf"/>
</dbReference>
<dbReference type="GO" id="GO:0006355">
    <property type="term" value="P:regulation of DNA-templated transcription"/>
    <property type="evidence" value="ECO:0007669"/>
    <property type="project" value="InterPro"/>
</dbReference>
<dbReference type="AlphaFoldDB" id="A0A0F7IE69"/>
<dbReference type="GeneID" id="24804309"/>
<proteinExistence type="predicted"/>
<dbReference type="InterPro" id="IPR013767">
    <property type="entry name" value="PAS_fold"/>
</dbReference>